<organism evidence="3">
    <name type="scientific">Candidatus Magnetobacterium casense</name>
    <dbReference type="NCBI Taxonomy" id="1455061"/>
    <lineage>
        <taxon>Bacteria</taxon>
        <taxon>Pseudomonadati</taxon>
        <taxon>Nitrospirota</taxon>
        <taxon>Thermodesulfovibrionia</taxon>
        <taxon>Thermodesulfovibrionales</taxon>
        <taxon>Candidatus Magnetobacteriaceae</taxon>
        <taxon>Candidatus Magnetobacterium</taxon>
    </lineage>
</organism>
<accession>A0A088FCD9</accession>
<keyword evidence="1" id="KW-0175">Coiled coil</keyword>
<dbReference type="AlphaFoldDB" id="A0A088FCD9"/>
<dbReference type="EMBL" id="KM433674">
    <property type="protein sequence ID" value="AIM41307.1"/>
    <property type="molecule type" value="Genomic_DNA"/>
</dbReference>
<feature type="region of interest" description="Disordered" evidence="2">
    <location>
        <begin position="1"/>
        <end position="22"/>
    </location>
</feature>
<feature type="coiled-coil region" evidence="1">
    <location>
        <begin position="34"/>
        <end position="82"/>
    </location>
</feature>
<proteinExistence type="predicted"/>
<name>A0A088FCD9_9BACT</name>
<dbReference type="RefSeq" id="WP_040335328.1">
    <property type="nucleotide sequence ID" value="NZ_JMFO01000016.1"/>
</dbReference>
<reference evidence="3" key="1">
    <citation type="journal article" date="2014" name="ISME J.">
        <title>Genomic insights into the uncultured genus 'Candidatus Magnetobacterium' in the phylum Nitrospirae.</title>
        <authorList>
            <person name="Lin W."/>
            <person name="Deng A."/>
            <person name="Wang Z."/>
            <person name="Li Y."/>
            <person name="Wen T."/>
            <person name="Wu L.F."/>
            <person name="Wu M."/>
            <person name="Pan Y."/>
        </authorList>
    </citation>
    <scope>NUCLEOTIDE SEQUENCE</scope>
    <source>
        <strain evidence="3">MYR-1</strain>
    </source>
</reference>
<gene>
    <name evidence="3" type="ORF">Mcas_0712</name>
</gene>
<evidence type="ECO:0000256" key="2">
    <source>
        <dbReference type="SAM" id="MobiDB-lite"/>
    </source>
</evidence>
<sequence length="205" mass="23734">MPQEQINEQITDSNPVTPINDQGINADSIVEDVLKKTETELELVKKQVKSLEDKNELLTKDAKVLELQLLDKRMELKKLLRQANEIRGKQLKPMIDENSLVFDTDFLQAEVTRLGEVYDSVSEQLNEDIFVLGNIIMDIEFMKGEMNIYKEKINSVQGDIPRRTISLAGLEDKLIQTHKGMKNLLDRMKEINKNVKVEFYKKETR</sequence>
<protein>
    <submittedName>
        <fullName evidence="3">Putative magnetosome protein Mad24</fullName>
    </submittedName>
</protein>
<evidence type="ECO:0000313" key="3">
    <source>
        <dbReference type="EMBL" id="AIM41307.1"/>
    </source>
</evidence>
<evidence type="ECO:0000256" key="1">
    <source>
        <dbReference type="SAM" id="Coils"/>
    </source>
</evidence>